<keyword evidence="16" id="KW-1185">Reference proteome</keyword>
<keyword evidence="2 10" id="KW-1003">Cell membrane</keyword>
<keyword evidence="3 10" id="KW-0963">Cytoplasm</keyword>
<evidence type="ECO:0000256" key="2">
    <source>
        <dbReference type="ARBA" id="ARBA00022475"/>
    </source>
</evidence>
<dbReference type="NCBIfam" id="TIGR00064">
    <property type="entry name" value="ftsY"/>
    <property type="match status" value="1"/>
</dbReference>
<dbReference type="InterPro" id="IPR036225">
    <property type="entry name" value="SRP/SRP_N"/>
</dbReference>
<feature type="compositionally biased region" description="Basic and acidic residues" evidence="11">
    <location>
        <begin position="178"/>
        <end position="189"/>
    </location>
</feature>
<feature type="binding site" evidence="10">
    <location>
        <begin position="543"/>
        <end position="546"/>
    </location>
    <ligand>
        <name>GTP</name>
        <dbReference type="ChEBI" id="CHEBI:37565"/>
    </ligand>
</feature>
<organism evidence="15 16">
    <name type="scientific">Methyloligella solikamskensis</name>
    <dbReference type="NCBI Taxonomy" id="1177756"/>
    <lineage>
        <taxon>Bacteria</taxon>
        <taxon>Pseudomonadati</taxon>
        <taxon>Pseudomonadota</taxon>
        <taxon>Alphaproteobacteria</taxon>
        <taxon>Hyphomicrobiales</taxon>
        <taxon>Hyphomicrobiaceae</taxon>
        <taxon>Methyloligella</taxon>
    </lineage>
</organism>
<evidence type="ECO:0000256" key="3">
    <source>
        <dbReference type="ARBA" id="ARBA00022490"/>
    </source>
</evidence>
<dbReference type="SMART" id="SM00962">
    <property type="entry name" value="SRP54"/>
    <property type="match status" value="1"/>
</dbReference>
<dbReference type="Pfam" id="PF00448">
    <property type="entry name" value="SRP54"/>
    <property type="match status" value="1"/>
</dbReference>
<keyword evidence="7 10" id="KW-0472">Membrane</keyword>
<protein>
    <recommendedName>
        <fullName evidence="10">Signal recognition particle receptor FtsY</fullName>
        <shortName evidence="10">SRP receptor</shortName>
        <ecNumber evidence="10">3.6.5.4</ecNumber>
    </recommendedName>
</protein>
<keyword evidence="4 10" id="KW-0547">Nucleotide-binding</keyword>
<evidence type="ECO:0000259" key="14">
    <source>
        <dbReference type="SMART" id="SM00963"/>
    </source>
</evidence>
<keyword evidence="8 10" id="KW-0675">Receptor</keyword>
<dbReference type="SMART" id="SM00963">
    <property type="entry name" value="SRP54_N"/>
    <property type="match status" value="1"/>
</dbReference>
<dbReference type="SMART" id="SM00382">
    <property type="entry name" value="AAA"/>
    <property type="match status" value="1"/>
</dbReference>
<evidence type="ECO:0000313" key="16">
    <source>
        <dbReference type="Proteomes" id="UP001597102"/>
    </source>
</evidence>
<evidence type="ECO:0000256" key="5">
    <source>
        <dbReference type="ARBA" id="ARBA00022801"/>
    </source>
</evidence>
<dbReference type="Gene3D" id="1.20.120.140">
    <property type="entry name" value="Signal recognition particle SRP54, nucleotide-binding domain"/>
    <property type="match status" value="1"/>
</dbReference>
<comment type="function">
    <text evidence="10">Involved in targeting and insertion of nascent membrane proteins into the cytoplasmic membrane. Acts as a receptor for the complex formed by the signal recognition particle (SRP) and the ribosome-nascent chain (RNC). Interaction with SRP-RNC leads to the transfer of the RNC complex to the Sec translocase for insertion into the membrane, the hydrolysis of GTP by both Ffh and FtsY, and the dissociation of the SRP-FtsY complex into the individual components.</text>
</comment>
<sequence length="600" mass="63116">MSETKKPGFFKRLFGFGGAEEAAKPPEPEKPKAAEKPAAKAPAEKKPAQKPPAAKKPAAKKPAAKKAAEKKPAAKSATATSTAEKAPAAKTPAAKKPAAKKSAAKPAESGAAKTSAKTTSTDKKTTVAKEPAAKKPAAKKTAAKSAGKPATAASKSSKTPHEAEGTSKTFEPSAPMSADEKRRQDKKAADMQPETPPPDSAPVTAPGKERPEEKQPSRRKEEAPEADDEAGPASPRPPEPDAEPGKDDDKEKPEKTVPPAGPGPADTDEEEAGPTAPEPKQLKTQGSGKKKSWFAQLREGLSRTSNALSDNIASVLTKERLDEDTLDDLEDVLIRADLGVEMAERVRNIVAKNRYDRGATAEAVREVLGDEVSKVLDPVAKPFPPMDEKPFVWLVVGVNGTGKTTTIGKLAHRFQAQGKSVMLAAADTFRAAAIDQLKIWGDRVDAQVICHDVGSDPAGVAYDGLKRAQETNTDVLLIDTAGRLQNKNDLMDELAKIVRVVKKLEEDAPHGVLLVLDATTGQNALNQVELFQQVAGVTGLAVTKLDGTARGGILVAIAERFGLPVHAIGVGEGIDDLESFDAEDFARAIAGFGRENAKAA</sequence>
<name>A0ABW3J6S7_9HYPH</name>
<evidence type="ECO:0000256" key="11">
    <source>
        <dbReference type="SAM" id="MobiDB-lite"/>
    </source>
</evidence>
<dbReference type="InterPro" id="IPR000897">
    <property type="entry name" value="SRP54_GTPase_dom"/>
</dbReference>
<feature type="compositionally biased region" description="Basic and acidic residues" evidence="11">
    <location>
        <begin position="207"/>
        <end position="223"/>
    </location>
</feature>
<feature type="binding site" evidence="10">
    <location>
        <begin position="479"/>
        <end position="483"/>
    </location>
    <ligand>
        <name>GTP</name>
        <dbReference type="ChEBI" id="CHEBI:37565"/>
    </ligand>
</feature>
<feature type="compositionally biased region" description="Low complexity" evidence="11">
    <location>
        <begin position="104"/>
        <end position="119"/>
    </location>
</feature>
<feature type="domain" description="Signal recognition particle SRP54 helical bundle" evidence="14">
    <location>
        <begin position="297"/>
        <end position="376"/>
    </location>
</feature>
<evidence type="ECO:0000259" key="13">
    <source>
        <dbReference type="SMART" id="SM00962"/>
    </source>
</evidence>
<feature type="compositionally biased region" description="Basic and acidic residues" evidence="11">
    <location>
        <begin position="243"/>
        <end position="255"/>
    </location>
</feature>
<dbReference type="InterPro" id="IPR042101">
    <property type="entry name" value="SRP54_N_sf"/>
</dbReference>
<keyword evidence="5 10" id="KW-0378">Hydrolase</keyword>
<dbReference type="EC" id="3.6.5.4" evidence="10"/>
<evidence type="ECO:0000256" key="10">
    <source>
        <dbReference type="HAMAP-Rule" id="MF_00920"/>
    </source>
</evidence>
<comment type="similarity">
    <text evidence="10">Belongs to the GTP-binding SRP family. FtsY subfamily.</text>
</comment>
<dbReference type="InterPro" id="IPR003593">
    <property type="entry name" value="AAA+_ATPase"/>
</dbReference>
<feature type="binding site" evidence="10">
    <location>
        <begin position="397"/>
        <end position="404"/>
    </location>
    <ligand>
        <name>GTP</name>
        <dbReference type="ChEBI" id="CHEBI:37565"/>
    </ligand>
</feature>
<dbReference type="SUPFAM" id="SSF52540">
    <property type="entry name" value="P-loop containing nucleoside triphosphate hydrolases"/>
    <property type="match status" value="1"/>
</dbReference>
<evidence type="ECO:0000313" key="15">
    <source>
        <dbReference type="EMBL" id="MFD0985959.1"/>
    </source>
</evidence>
<evidence type="ECO:0000256" key="1">
    <source>
        <dbReference type="ARBA" id="ARBA00004515"/>
    </source>
</evidence>
<accession>A0ABW3J6S7</accession>
<evidence type="ECO:0000256" key="4">
    <source>
        <dbReference type="ARBA" id="ARBA00022741"/>
    </source>
</evidence>
<dbReference type="Proteomes" id="UP001597102">
    <property type="component" value="Unassembled WGS sequence"/>
</dbReference>
<evidence type="ECO:0000256" key="6">
    <source>
        <dbReference type="ARBA" id="ARBA00023134"/>
    </source>
</evidence>
<evidence type="ECO:0000256" key="7">
    <source>
        <dbReference type="ARBA" id="ARBA00023136"/>
    </source>
</evidence>
<feature type="domain" description="SRP54-type proteins GTP-binding" evidence="13">
    <location>
        <begin position="390"/>
        <end position="591"/>
    </location>
</feature>
<keyword evidence="6 10" id="KW-0342">GTP-binding</keyword>
<dbReference type="InterPro" id="IPR004390">
    <property type="entry name" value="SR_rcpt_FtsY"/>
</dbReference>
<dbReference type="PANTHER" id="PTHR43134">
    <property type="entry name" value="SIGNAL RECOGNITION PARTICLE RECEPTOR SUBUNIT ALPHA"/>
    <property type="match status" value="1"/>
</dbReference>
<dbReference type="CDD" id="cd17874">
    <property type="entry name" value="FtsY"/>
    <property type="match status" value="1"/>
</dbReference>
<dbReference type="Gene3D" id="3.40.50.300">
    <property type="entry name" value="P-loop containing nucleotide triphosphate hydrolases"/>
    <property type="match status" value="1"/>
</dbReference>
<comment type="catalytic activity">
    <reaction evidence="9 10">
        <text>GTP + H2O = GDP + phosphate + H(+)</text>
        <dbReference type="Rhea" id="RHEA:19669"/>
        <dbReference type="ChEBI" id="CHEBI:15377"/>
        <dbReference type="ChEBI" id="CHEBI:15378"/>
        <dbReference type="ChEBI" id="CHEBI:37565"/>
        <dbReference type="ChEBI" id="CHEBI:43474"/>
        <dbReference type="ChEBI" id="CHEBI:58189"/>
        <dbReference type="EC" id="3.6.5.4"/>
    </reaction>
</comment>
<evidence type="ECO:0000256" key="8">
    <source>
        <dbReference type="ARBA" id="ARBA00023170"/>
    </source>
</evidence>
<comment type="subunit">
    <text evidence="10">Part of the signal recognition particle protein translocation system, which is composed of SRP and FtsY. SRP is a ribonucleoprotein composed of Ffh and a 4.5S RNA molecule.</text>
</comment>
<dbReference type="RefSeq" id="WP_379085209.1">
    <property type="nucleotide sequence ID" value="NZ_JBHTJO010000001.1"/>
</dbReference>
<feature type="compositionally biased region" description="Basic and acidic residues" evidence="11">
    <location>
        <begin position="120"/>
        <end position="133"/>
    </location>
</feature>
<comment type="caution">
    <text evidence="15">The sequence shown here is derived from an EMBL/GenBank/DDBJ whole genome shotgun (WGS) entry which is preliminary data.</text>
</comment>
<evidence type="ECO:0000256" key="9">
    <source>
        <dbReference type="ARBA" id="ARBA00048027"/>
    </source>
</evidence>
<gene>
    <name evidence="10 15" type="primary">ftsY</name>
    <name evidence="15" type="ORF">ACFQ2F_02475</name>
</gene>
<dbReference type="SUPFAM" id="SSF47364">
    <property type="entry name" value="Domain of the SRP/SRP receptor G-proteins"/>
    <property type="match status" value="1"/>
</dbReference>
<feature type="compositionally biased region" description="Low complexity" evidence="11">
    <location>
        <begin position="143"/>
        <end position="157"/>
    </location>
</feature>
<feature type="region of interest" description="Disordered" evidence="11">
    <location>
        <begin position="1"/>
        <end position="291"/>
    </location>
</feature>
<dbReference type="PANTHER" id="PTHR43134:SF1">
    <property type="entry name" value="SIGNAL RECOGNITION PARTICLE RECEPTOR SUBUNIT ALPHA"/>
    <property type="match status" value="1"/>
</dbReference>
<feature type="compositionally biased region" description="Basic and acidic residues" evidence="11">
    <location>
        <begin position="21"/>
        <end position="47"/>
    </location>
</feature>
<comment type="subcellular location">
    <subcellularLocation>
        <location evidence="1">Cell inner membrane</location>
        <topology evidence="1">Peripheral membrane protein</topology>
        <orientation evidence="1">Cytoplasmic side</orientation>
    </subcellularLocation>
    <subcellularLocation>
        <location evidence="10">Cell membrane</location>
        <topology evidence="10">Peripheral membrane protein</topology>
        <orientation evidence="10">Cytoplasmic side</orientation>
    </subcellularLocation>
    <subcellularLocation>
        <location evidence="10">Cytoplasm</location>
    </subcellularLocation>
</comment>
<evidence type="ECO:0000259" key="12">
    <source>
        <dbReference type="SMART" id="SM00382"/>
    </source>
</evidence>
<dbReference type="Pfam" id="PF02881">
    <property type="entry name" value="SRP54_N"/>
    <property type="match status" value="1"/>
</dbReference>
<dbReference type="InterPro" id="IPR027417">
    <property type="entry name" value="P-loop_NTPase"/>
</dbReference>
<feature type="compositionally biased region" description="Low complexity" evidence="11">
    <location>
        <begin position="74"/>
        <end position="96"/>
    </location>
</feature>
<proteinExistence type="inferred from homology"/>
<reference evidence="16" key="1">
    <citation type="journal article" date="2019" name="Int. J. Syst. Evol. Microbiol.">
        <title>The Global Catalogue of Microorganisms (GCM) 10K type strain sequencing project: providing services to taxonomists for standard genome sequencing and annotation.</title>
        <authorList>
            <consortium name="The Broad Institute Genomics Platform"/>
            <consortium name="The Broad Institute Genome Sequencing Center for Infectious Disease"/>
            <person name="Wu L."/>
            <person name="Ma J."/>
        </authorList>
    </citation>
    <scope>NUCLEOTIDE SEQUENCE [LARGE SCALE GENOMIC DNA]</scope>
    <source>
        <strain evidence="16">CCUG 61697</strain>
    </source>
</reference>
<dbReference type="HAMAP" id="MF_00920">
    <property type="entry name" value="FtsY"/>
    <property type="match status" value="1"/>
</dbReference>
<dbReference type="InterPro" id="IPR013822">
    <property type="entry name" value="Signal_recog_particl_SRP54_hlx"/>
</dbReference>
<feature type="domain" description="AAA+ ATPase" evidence="12">
    <location>
        <begin position="389"/>
        <end position="596"/>
    </location>
</feature>
<dbReference type="EMBL" id="JBHTJO010000001">
    <property type="protein sequence ID" value="MFD0985959.1"/>
    <property type="molecule type" value="Genomic_DNA"/>
</dbReference>